<dbReference type="Pfam" id="PF03413">
    <property type="entry name" value="PepSY"/>
    <property type="match status" value="1"/>
</dbReference>
<dbReference type="InterPro" id="IPR046350">
    <property type="entry name" value="Cystatin_sf"/>
</dbReference>
<sequence length="157" mass="17930">MKKWILIISAIVVIVIGVFFKLYYNAVSPMKKAEETAIIKAKKETKLVSIGDVYTYNGKETSYAVTGKNEKKEDIIVFIPEKKGKAIVKKASEGISKKEAVNIVKSEKNPKEIISVRMGMENNVPLWEVYYLGDDGLLNYYYIHFETGEWLKKIENL</sequence>
<feature type="transmembrane region" description="Helical" evidence="1">
    <location>
        <begin position="6"/>
        <end position="24"/>
    </location>
</feature>
<dbReference type="Gene3D" id="3.10.450.40">
    <property type="match status" value="2"/>
</dbReference>
<evidence type="ECO:0000313" key="6">
    <source>
        <dbReference type="Proteomes" id="UP000472971"/>
    </source>
</evidence>
<evidence type="ECO:0000313" key="7">
    <source>
        <dbReference type="Proteomes" id="UP000570010"/>
    </source>
</evidence>
<name>A0A6B3VY82_9BACI</name>
<dbReference type="Pfam" id="PF17881">
    <property type="entry name" value="TseB"/>
    <property type="match status" value="1"/>
</dbReference>
<dbReference type="Proteomes" id="UP000472971">
    <property type="component" value="Unassembled WGS sequence"/>
</dbReference>
<comment type="caution">
    <text evidence="5">The sequence shown here is derived from an EMBL/GenBank/DDBJ whole genome shotgun (WGS) entry which is preliminary data.</text>
</comment>
<keyword evidence="1" id="KW-0812">Transmembrane</keyword>
<organism evidence="5 6">
    <name type="scientific">Bacillus aquiflavi</name>
    <dbReference type="NCBI Taxonomy" id="2672567"/>
    <lineage>
        <taxon>Bacteria</taxon>
        <taxon>Bacillati</taxon>
        <taxon>Bacillota</taxon>
        <taxon>Bacilli</taxon>
        <taxon>Bacillales</taxon>
        <taxon>Bacillaceae</taxon>
        <taxon>Bacillus</taxon>
    </lineage>
</organism>
<proteinExistence type="predicted"/>
<accession>A0A6B3VY82</accession>
<dbReference type="AlphaFoldDB" id="A0A6B3VY82"/>
<keyword evidence="6" id="KW-1185">Reference proteome</keyword>
<evidence type="ECO:0000313" key="4">
    <source>
        <dbReference type="EMBL" id="MBA4536112.1"/>
    </source>
</evidence>
<keyword evidence="1" id="KW-1133">Transmembrane helix</keyword>
<evidence type="ECO:0000259" key="2">
    <source>
        <dbReference type="Pfam" id="PF03413"/>
    </source>
</evidence>
<feature type="domain" description="PepSY" evidence="2">
    <location>
        <begin position="95"/>
        <end position="152"/>
    </location>
</feature>
<dbReference type="RefSeq" id="WP_163239938.1">
    <property type="nucleotide sequence ID" value="NZ_JAAIWN010000004.1"/>
</dbReference>
<dbReference type="InterPro" id="IPR025711">
    <property type="entry name" value="PepSY"/>
</dbReference>
<dbReference type="Proteomes" id="UP000570010">
    <property type="component" value="Unassembled WGS sequence"/>
</dbReference>
<reference evidence="4 7" key="2">
    <citation type="submission" date="2020-07" db="EMBL/GenBank/DDBJ databases">
        <authorList>
            <person name="Feng H."/>
        </authorList>
    </citation>
    <scope>NUCLEOTIDE SEQUENCE [LARGE SCALE GENOMIC DNA]</scope>
    <source>
        <strain evidence="4">S-12</strain>
        <strain evidence="7">s-12</strain>
    </source>
</reference>
<evidence type="ECO:0000256" key="1">
    <source>
        <dbReference type="SAM" id="Phobius"/>
    </source>
</evidence>
<evidence type="ECO:0000259" key="3">
    <source>
        <dbReference type="Pfam" id="PF17881"/>
    </source>
</evidence>
<feature type="domain" description="Cell wall elongation regulator TseB-like" evidence="3">
    <location>
        <begin position="37"/>
        <end position="80"/>
    </location>
</feature>
<dbReference type="InterPro" id="IPR041401">
    <property type="entry name" value="TseB-like_dom"/>
</dbReference>
<keyword evidence="1" id="KW-0472">Membrane</keyword>
<protein>
    <submittedName>
        <fullName evidence="4">DUF5590 domain-containing protein</fullName>
    </submittedName>
    <submittedName>
        <fullName evidence="5">Peptidase</fullName>
    </submittedName>
</protein>
<reference evidence="5 6" key="1">
    <citation type="submission" date="2020-02" db="EMBL/GenBank/DDBJ databases">
        <title>Bacillus aquiflavi sp. nov., isolated from yellow water of strong flavor Chinese baijiu in Yibin region of China.</title>
        <authorList>
            <person name="Xie J."/>
        </authorList>
    </citation>
    <scope>NUCLEOTIDE SEQUENCE [LARGE SCALE GENOMIC DNA]</scope>
    <source>
        <strain evidence="5 6">3H-10</strain>
    </source>
</reference>
<evidence type="ECO:0000313" key="5">
    <source>
        <dbReference type="EMBL" id="NEY80486.1"/>
    </source>
</evidence>
<gene>
    <name evidence="5" type="ORF">G4D64_02880</name>
    <name evidence="4" type="ORF">H1Z61_02885</name>
</gene>
<dbReference type="SUPFAM" id="SSF54403">
    <property type="entry name" value="Cystatin/monellin"/>
    <property type="match status" value="2"/>
</dbReference>
<dbReference type="EMBL" id="JAAIWN010000004">
    <property type="protein sequence ID" value="NEY80486.1"/>
    <property type="molecule type" value="Genomic_DNA"/>
</dbReference>
<dbReference type="EMBL" id="JACEIO010000004">
    <property type="protein sequence ID" value="MBA4536112.1"/>
    <property type="molecule type" value="Genomic_DNA"/>
</dbReference>